<evidence type="ECO:0000313" key="4">
    <source>
        <dbReference type="Proteomes" id="UP000000490"/>
    </source>
</evidence>
<evidence type="ECO:0000256" key="1">
    <source>
        <dbReference type="ARBA" id="ARBA00006484"/>
    </source>
</evidence>
<sequence length="270" mass="29088">MKRLKNKITLVTGSARGIGKAIAELFASEGATVIASDINDTLGNQTVKNIKSANAEYKHLDVSNESNWIEISKYIESKFGKLDILVNNAGITGFIESAGPHNPEDLDMDSWHKIHSINSTGVALGCKYAIKLMKENGGSIVNISSRSGIVGIPQAVAYASSKASVRNHTKSVALYCADMNYSVRCNSIHPGAILTPMWDEMLPKDETQKEATIKIISQDIPLKRMGEAKDVAYAALYLASDESKYVTGIELNVDGGILAGSSAAPRDRKE</sequence>
<evidence type="ECO:0000256" key="2">
    <source>
        <dbReference type="ARBA" id="ARBA00023002"/>
    </source>
</evidence>
<dbReference type="InterPro" id="IPR002347">
    <property type="entry name" value="SDR_fam"/>
</dbReference>
<dbReference type="RefSeq" id="WP_013922954.1">
    <property type="nucleotide sequence ID" value="NC_015696.1"/>
</dbReference>
<organism evidence="3 4">
    <name type="scientific">Francisella salina</name>
    <dbReference type="NCBI Taxonomy" id="573569"/>
    <lineage>
        <taxon>Bacteria</taxon>
        <taxon>Pseudomonadati</taxon>
        <taxon>Pseudomonadota</taxon>
        <taxon>Gammaproteobacteria</taxon>
        <taxon>Thiotrichales</taxon>
        <taxon>Francisellaceae</taxon>
        <taxon>Francisella</taxon>
    </lineage>
</organism>
<dbReference type="InterPro" id="IPR036291">
    <property type="entry name" value="NAD(P)-bd_dom_sf"/>
</dbReference>
<dbReference type="Proteomes" id="UP000000490">
    <property type="component" value="Chromosome"/>
</dbReference>
<dbReference type="PRINTS" id="PR00081">
    <property type="entry name" value="GDHRDH"/>
</dbReference>
<keyword evidence="2" id="KW-0560">Oxidoreductase</keyword>
<dbReference type="SUPFAM" id="SSF51735">
    <property type="entry name" value="NAD(P)-binding Rossmann-fold domains"/>
    <property type="match status" value="1"/>
</dbReference>
<proteinExistence type="inferred from homology"/>
<name>A0ABM5MA38_FRAST</name>
<dbReference type="EMBL" id="CP002872">
    <property type="protein sequence ID" value="AEI36120.1"/>
    <property type="molecule type" value="Genomic_DNA"/>
</dbReference>
<dbReference type="PRINTS" id="PR00080">
    <property type="entry name" value="SDRFAMILY"/>
</dbReference>
<gene>
    <name evidence="3" type="ordered locus">F7308_1194</name>
</gene>
<dbReference type="PANTHER" id="PTHR24321">
    <property type="entry name" value="DEHYDROGENASES, SHORT CHAIN"/>
    <property type="match status" value="1"/>
</dbReference>
<dbReference type="PANTHER" id="PTHR24321:SF15">
    <property type="entry name" value="OXIDOREDUCTASE UCPA"/>
    <property type="match status" value="1"/>
</dbReference>
<evidence type="ECO:0000313" key="3">
    <source>
        <dbReference type="EMBL" id="AEI36120.1"/>
    </source>
</evidence>
<dbReference type="Gene3D" id="3.40.50.720">
    <property type="entry name" value="NAD(P)-binding Rossmann-like Domain"/>
    <property type="match status" value="1"/>
</dbReference>
<reference evidence="3" key="1">
    <citation type="submission" date="2011-05" db="EMBL/GenBank/DDBJ databases">
        <authorList>
            <person name="Kuske C.R."/>
            <person name="Challacombe J.F."/>
            <person name="Siddaramappa S."/>
            <person name="Petersen J.M."/>
            <person name="Bruce D.C."/>
        </authorList>
    </citation>
    <scope>NUCLEOTIDE SEQUENCE</scope>
    <source>
        <strain evidence="3">TX077308</strain>
    </source>
</reference>
<protein>
    <submittedName>
        <fullName evidence="3">Short-chain dehydrogenase/reductase SDR</fullName>
    </submittedName>
</protein>
<comment type="similarity">
    <text evidence="1">Belongs to the short-chain dehydrogenases/reductases (SDR) family.</text>
</comment>
<accession>A0ABM5MA38</accession>
<keyword evidence="4" id="KW-1185">Reference proteome</keyword>
<dbReference type="Pfam" id="PF13561">
    <property type="entry name" value="adh_short_C2"/>
    <property type="match status" value="1"/>
</dbReference>